<gene>
    <name evidence="1" type="ORF">COV24_01060</name>
</gene>
<sequence length="144" mass="16383">MVTTTIPYNLKVGLNLSHQLFKSTNEKNIKYLDTIFYSNEREAIGRRVLIIIYILEDFGVREISAKVGCGVETINKLKKVLSKSSVNKKDLLDFLCKVYYSQFPAKEKHFSGGSRTISGTKKLLGLSKKEKDVPDNFVPLYKKT</sequence>
<dbReference type="EMBL" id="PCXU01000011">
    <property type="protein sequence ID" value="PIR43814.1"/>
    <property type="molecule type" value="Genomic_DNA"/>
</dbReference>
<dbReference type="InterPro" id="IPR010921">
    <property type="entry name" value="Trp_repressor/repl_initiator"/>
</dbReference>
<dbReference type="Proteomes" id="UP000230214">
    <property type="component" value="Unassembled WGS sequence"/>
</dbReference>
<dbReference type="SUPFAM" id="SSF48295">
    <property type="entry name" value="TrpR-like"/>
    <property type="match status" value="1"/>
</dbReference>
<organism evidence="1 2">
    <name type="scientific">candidate division WWE3 bacterium CG10_big_fil_rev_8_21_14_0_10_32_10</name>
    <dbReference type="NCBI Taxonomy" id="1975090"/>
    <lineage>
        <taxon>Bacteria</taxon>
        <taxon>Katanobacteria</taxon>
    </lineage>
</organism>
<dbReference type="AlphaFoldDB" id="A0A2H0RCN6"/>
<comment type="caution">
    <text evidence="1">The sequence shown here is derived from an EMBL/GenBank/DDBJ whole genome shotgun (WGS) entry which is preliminary data.</text>
</comment>
<accession>A0A2H0RCN6</accession>
<proteinExistence type="predicted"/>
<name>A0A2H0RCN6_UNCKA</name>
<reference evidence="1 2" key="1">
    <citation type="submission" date="2017-09" db="EMBL/GenBank/DDBJ databases">
        <title>Depth-based differentiation of microbial function through sediment-hosted aquifers and enrichment of novel symbionts in the deep terrestrial subsurface.</title>
        <authorList>
            <person name="Probst A.J."/>
            <person name="Ladd B."/>
            <person name="Jarett J.K."/>
            <person name="Geller-Mcgrath D.E."/>
            <person name="Sieber C.M."/>
            <person name="Emerson J.B."/>
            <person name="Anantharaman K."/>
            <person name="Thomas B.C."/>
            <person name="Malmstrom R."/>
            <person name="Stieglmeier M."/>
            <person name="Klingl A."/>
            <person name="Woyke T."/>
            <person name="Ryan C.M."/>
            <person name="Banfield J.F."/>
        </authorList>
    </citation>
    <scope>NUCLEOTIDE SEQUENCE [LARGE SCALE GENOMIC DNA]</scope>
    <source>
        <strain evidence="1">CG10_big_fil_rev_8_21_14_0_10_32_10</strain>
    </source>
</reference>
<dbReference type="GO" id="GO:0043565">
    <property type="term" value="F:sequence-specific DNA binding"/>
    <property type="evidence" value="ECO:0007669"/>
    <property type="project" value="InterPro"/>
</dbReference>
<protein>
    <submittedName>
        <fullName evidence="1">Uncharacterized protein</fullName>
    </submittedName>
</protein>
<dbReference type="InterPro" id="IPR038116">
    <property type="entry name" value="TrpR-like_sf"/>
</dbReference>
<evidence type="ECO:0000313" key="2">
    <source>
        <dbReference type="Proteomes" id="UP000230214"/>
    </source>
</evidence>
<evidence type="ECO:0000313" key="1">
    <source>
        <dbReference type="EMBL" id="PIR43814.1"/>
    </source>
</evidence>
<dbReference type="Gene3D" id="1.10.1270.10">
    <property type="entry name" value="TrpR-like"/>
    <property type="match status" value="1"/>
</dbReference>